<sequence length="122" mass="12564">MSSHPNFAALWLSIACAVPFQAAAQAGFDGQWSVTAIVEDGGCTGPYQYPIVIRDGVVDDASGSGADASGRVRKDGRLVGSIKSGLADIAVEGRLRTAAGGGRWNLFGPIPCRGRWTASKAA</sequence>
<gene>
    <name evidence="2" type="ORF">MPOCJGCO_4805</name>
</gene>
<name>A0ABQ4U5F4_9HYPH</name>
<reference evidence="2" key="1">
    <citation type="journal article" date="2021" name="Front. Microbiol.">
        <title>Comprehensive Comparative Genomics and Phenotyping of Methylobacterium Species.</title>
        <authorList>
            <person name="Alessa O."/>
            <person name="Ogura Y."/>
            <person name="Fujitani Y."/>
            <person name="Takami H."/>
            <person name="Hayashi T."/>
            <person name="Sahin N."/>
            <person name="Tani A."/>
        </authorList>
    </citation>
    <scope>NUCLEOTIDE SEQUENCE</scope>
    <source>
        <strain evidence="2">DSM 23632</strain>
    </source>
</reference>
<feature type="signal peptide" evidence="1">
    <location>
        <begin position="1"/>
        <end position="24"/>
    </location>
</feature>
<dbReference type="Proteomes" id="UP001055057">
    <property type="component" value="Unassembled WGS sequence"/>
</dbReference>
<keyword evidence="1" id="KW-0732">Signal</keyword>
<evidence type="ECO:0008006" key="4">
    <source>
        <dbReference type="Google" id="ProtNLM"/>
    </source>
</evidence>
<organism evidence="2 3">
    <name type="scientific">Methylobacterium trifolii</name>
    <dbReference type="NCBI Taxonomy" id="1003092"/>
    <lineage>
        <taxon>Bacteria</taxon>
        <taxon>Pseudomonadati</taxon>
        <taxon>Pseudomonadota</taxon>
        <taxon>Alphaproteobacteria</taxon>
        <taxon>Hyphomicrobiales</taxon>
        <taxon>Methylobacteriaceae</taxon>
        <taxon>Methylobacterium</taxon>
    </lineage>
</organism>
<reference evidence="2" key="2">
    <citation type="submission" date="2021-08" db="EMBL/GenBank/DDBJ databases">
        <authorList>
            <person name="Tani A."/>
            <person name="Ola A."/>
            <person name="Ogura Y."/>
            <person name="Katsura K."/>
            <person name="Hayashi T."/>
        </authorList>
    </citation>
    <scope>NUCLEOTIDE SEQUENCE</scope>
    <source>
        <strain evidence="2">DSM 23632</strain>
    </source>
</reference>
<evidence type="ECO:0000256" key="1">
    <source>
        <dbReference type="SAM" id="SignalP"/>
    </source>
</evidence>
<comment type="caution">
    <text evidence="2">The sequence shown here is derived from an EMBL/GenBank/DDBJ whole genome shotgun (WGS) entry which is preliminary data.</text>
</comment>
<evidence type="ECO:0000313" key="3">
    <source>
        <dbReference type="Proteomes" id="UP001055057"/>
    </source>
</evidence>
<evidence type="ECO:0000313" key="2">
    <source>
        <dbReference type="EMBL" id="GJE62671.1"/>
    </source>
</evidence>
<dbReference type="RefSeq" id="WP_238185308.1">
    <property type="nucleotide sequence ID" value="NZ_BPRB01000372.1"/>
</dbReference>
<dbReference type="EMBL" id="BPRB01000372">
    <property type="protein sequence ID" value="GJE62671.1"/>
    <property type="molecule type" value="Genomic_DNA"/>
</dbReference>
<protein>
    <recommendedName>
        <fullName evidence="4">Large exoprotein involved in heme utilization or adhesion</fullName>
    </recommendedName>
</protein>
<feature type="chain" id="PRO_5045200151" description="Large exoprotein involved in heme utilization or adhesion" evidence="1">
    <location>
        <begin position="25"/>
        <end position="122"/>
    </location>
</feature>
<proteinExistence type="predicted"/>
<accession>A0ABQ4U5F4</accession>
<keyword evidence="3" id="KW-1185">Reference proteome</keyword>